<organism evidence="3 4">
    <name type="scientific">Ascobolus immersus RN42</name>
    <dbReference type="NCBI Taxonomy" id="1160509"/>
    <lineage>
        <taxon>Eukaryota</taxon>
        <taxon>Fungi</taxon>
        <taxon>Dikarya</taxon>
        <taxon>Ascomycota</taxon>
        <taxon>Pezizomycotina</taxon>
        <taxon>Pezizomycetes</taxon>
        <taxon>Pezizales</taxon>
        <taxon>Ascobolaceae</taxon>
        <taxon>Ascobolus</taxon>
    </lineage>
</organism>
<feature type="transmembrane region" description="Helical" evidence="2">
    <location>
        <begin position="717"/>
        <end position="733"/>
    </location>
</feature>
<feature type="transmembrane region" description="Helical" evidence="2">
    <location>
        <begin position="638"/>
        <end position="663"/>
    </location>
</feature>
<feature type="coiled-coil region" evidence="1">
    <location>
        <begin position="403"/>
        <end position="463"/>
    </location>
</feature>
<keyword evidence="2" id="KW-0472">Membrane</keyword>
<dbReference type="STRING" id="1160509.A0A3N4IKQ3"/>
<gene>
    <name evidence="3" type="ORF">BJ508DRAFT_134026</name>
</gene>
<evidence type="ECO:0008006" key="5">
    <source>
        <dbReference type="Google" id="ProtNLM"/>
    </source>
</evidence>
<proteinExistence type="predicted"/>
<protein>
    <recommendedName>
        <fullName evidence="5">Cora-domain-containing protein</fullName>
    </recommendedName>
</protein>
<dbReference type="OrthoDB" id="5361176at2759"/>
<dbReference type="EMBL" id="ML119649">
    <property type="protein sequence ID" value="RPA86459.1"/>
    <property type="molecule type" value="Genomic_DNA"/>
</dbReference>
<dbReference type="Gene3D" id="1.20.58.340">
    <property type="entry name" value="Magnesium transport protein CorA, transmembrane region"/>
    <property type="match status" value="1"/>
</dbReference>
<evidence type="ECO:0000256" key="1">
    <source>
        <dbReference type="SAM" id="Coils"/>
    </source>
</evidence>
<keyword evidence="2" id="KW-1133">Transmembrane helix</keyword>
<evidence type="ECO:0000313" key="4">
    <source>
        <dbReference type="Proteomes" id="UP000275078"/>
    </source>
</evidence>
<feature type="transmembrane region" description="Helical" evidence="2">
    <location>
        <begin position="607"/>
        <end position="626"/>
    </location>
</feature>
<keyword evidence="1" id="KW-0175">Coiled coil</keyword>
<keyword evidence="2" id="KW-0812">Transmembrane</keyword>
<evidence type="ECO:0000313" key="3">
    <source>
        <dbReference type="EMBL" id="RPA86459.1"/>
    </source>
</evidence>
<keyword evidence="4" id="KW-1185">Reference proteome</keyword>
<dbReference type="Proteomes" id="UP000275078">
    <property type="component" value="Unassembled WGS sequence"/>
</dbReference>
<feature type="coiled-coil region" evidence="1">
    <location>
        <begin position="550"/>
        <end position="584"/>
    </location>
</feature>
<dbReference type="AlphaFoldDB" id="A0A3N4IKQ3"/>
<evidence type="ECO:0000256" key="2">
    <source>
        <dbReference type="SAM" id="Phobius"/>
    </source>
</evidence>
<sequence length="746" mass="87294">MHDVDVLFGFDSLKECKLDLARYFARRHGDRPGAWAENYTINETNATDFIGVTEEYTSMANLFTIDEECTMIWFLAPTWLLLADYPLLSAETQEKGMKRILRTSQNQIAAGDGAGSKRGRNISRDGKVKKHNKVELTAGDRDKVYNPPQYGSRVWYEFPRFFVYTPDSTLNTLAAITAKLRASKTEKWVLSMKYVWHTKKERNEFFDTLDLEKLFEEDRSFRRTLENDIWTIDWRAANKTTIKNGADIFSREALGANRLEKKIKRRLINIFDCRTEILLATMLFMDELERDQLIRFLNHIRMPDTHKMDLNQLTLMPENLWITEFNISFVSFLPPHTTGWGTEYDAATLAYAPKRRSKFYNVDPTVPDSELPMLTDSVYAFRFVGDLHDLKWTCWKIRDLGYVEDCEEKAKFLQNRKSDTIERIQDKIARHKQRRVLEGSFVKESLRIIIKETNKILDELDKQMSHSEHTGNDPLIPAMLRNEDLDGENYYVTMNKHGVYYPWIIQLCSTLKDKCVYANNASKKWLDADKTWDFKPRWTERDQADNKEALKKNNFDIARLQAELDQAVRRIRSKSEKVAALKESLASELSLREARTATQQADSINQFTVVTVIFVPLGFATSVVSIQEFEFSDPVAALLWIMIPVTVGTIVFLINLPIIYLHFCLLMKGLQNWLRKNMTSGEIRWEFWSNRSKMLQEAEKRNTTVVNNTIHRTETNWWYWHYFTVFVLVLLPVRELRFAESKEQAS</sequence>
<accession>A0A3N4IKQ3</accession>
<name>A0A3N4IKQ3_ASCIM</name>
<reference evidence="3 4" key="1">
    <citation type="journal article" date="2018" name="Nat. Ecol. Evol.">
        <title>Pezizomycetes genomes reveal the molecular basis of ectomycorrhizal truffle lifestyle.</title>
        <authorList>
            <person name="Murat C."/>
            <person name="Payen T."/>
            <person name="Noel B."/>
            <person name="Kuo A."/>
            <person name="Morin E."/>
            <person name="Chen J."/>
            <person name="Kohler A."/>
            <person name="Krizsan K."/>
            <person name="Balestrini R."/>
            <person name="Da Silva C."/>
            <person name="Montanini B."/>
            <person name="Hainaut M."/>
            <person name="Levati E."/>
            <person name="Barry K.W."/>
            <person name="Belfiori B."/>
            <person name="Cichocki N."/>
            <person name="Clum A."/>
            <person name="Dockter R.B."/>
            <person name="Fauchery L."/>
            <person name="Guy J."/>
            <person name="Iotti M."/>
            <person name="Le Tacon F."/>
            <person name="Lindquist E.A."/>
            <person name="Lipzen A."/>
            <person name="Malagnac F."/>
            <person name="Mello A."/>
            <person name="Molinier V."/>
            <person name="Miyauchi S."/>
            <person name="Poulain J."/>
            <person name="Riccioni C."/>
            <person name="Rubini A."/>
            <person name="Sitrit Y."/>
            <person name="Splivallo R."/>
            <person name="Traeger S."/>
            <person name="Wang M."/>
            <person name="Zifcakova L."/>
            <person name="Wipf D."/>
            <person name="Zambonelli A."/>
            <person name="Paolocci F."/>
            <person name="Nowrousian M."/>
            <person name="Ottonello S."/>
            <person name="Baldrian P."/>
            <person name="Spatafora J.W."/>
            <person name="Henrissat B."/>
            <person name="Nagy L.G."/>
            <person name="Aury J.M."/>
            <person name="Wincker P."/>
            <person name="Grigoriev I.V."/>
            <person name="Bonfante P."/>
            <person name="Martin F.M."/>
        </authorList>
    </citation>
    <scope>NUCLEOTIDE SEQUENCE [LARGE SCALE GENOMIC DNA]</scope>
    <source>
        <strain evidence="3 4">RN42</strain>
    </source>
</reference>